<evidence type="ECO:0000256" key="2">
    <source>
        <dbReference type="ARBA" id="ARBA00023015"/>
    </source>
</evidence>
<dbReference type="GO" id="GO:0003700">
    <property type="term" value="F:DNA-binding transcription factor activity"/>
    <property type="evidence" value="ECO:0007669"/>
    <property type="project" value="InterPro"/>
</dbReference>
<evidence type="ECO:0000256" key="5">
    <source>
        <dbReference type="ARBA" id="ARBA00023242"/>
    </source>
</evidence>
<reference evidence="9" key="2">
    <citation type="submission" date="2025-08" db="UniProtKB">
        <authorList>
            <consortium name="RefSeq"/>
        </authorList>
    </citation>
    <scope>IDENTIFICATION</scope>
    <source>
        <tissue evidence="9">Leaves</tissue>
    </source>
</reference>
<dbReference type="PANTHER" id="PTHR31190">
    <property type="entry name" value="DNA-BINDING DOMAIN"/>
    <property type="match status" value="1"/>
</dbReference>
<protein>
    <submittedName>
        <fullName evidence="9">Ethylene-responsive transcription factor 1A-like</fullName>
    </submittedName>
</protein>
<dbReference type="GO" id="GO:0003677">
    <property type="term" value="F:DNA binding"/>
    <property type="evidence" value="ECO:0007669"/>
    <property type="project" value="UniProtKB-KW"/>
</dbReference>
<dbReference type="Proteomes" id="UP001652660">
    <property type="component" value="Chromosome 2c"/>
</dbReference>
<dbReference type="SUPFAM" id="SSF54171">
    <property type="entry name" value="DNA-binding domain"/>
    <property type="match status" value="1"/>
</dbReference>
<dbReference type="PANTHER" id="PTHR31190:SF407">
    <property type="entry name" value="ETHYLENE-RESPONSIVE TRANSCRIPTION FACTOR 13-LIKE"/>
    <property type="match status" value="1"/>
</dbReference>
<dbReference type="InterPro" id="IPR036955">
    <property type="entry name" value="AP2/ERF_dom_sf"/>
</dbReference>
<dbReference type="InterPro" id="IPR044808">
    <property type="entry name" value="ERF_plant"/>
</dbReference>
<evidence type="ECO:0000313" key="8">
    <source>
        <dbReference type="Proteomes" id="UP001652660"/>
    </source>
</evidence>
<evidence type="ECO:0000259" key="7">
    <source>
        <dbReference type="PROSITE" id="PS51032"/>
    </source>
</evidence>
<dbReference type="InterPro" id="IPR001471">
    <property type="entry name" value="AP2/ERF_dom"/>
</dbReference>
<dbReference type="GeneID" id="113723576"/>
<dbReference type="RefSeq" id="XP_027102415.2">
    <property type="nucleotide sequence ID" value="XM_027246614.2"/>
</dbReference>
<comment type="subcellular location">
    <subcellularLocation>
        <location evidence="1">Nucleus</location>
    </subcellularLocation>
</comment>
<dbReference type="GO" id="GO:0005634">
    <property type="term" value="C:nucleus"/>
    <property type="evidence" value="ECO:0007669"/>
    <property type="project" value="UniProtKB-SubCell"/>
</dbReference>
<dbReference type="PRINTS" id="PR00367">
    <property type="entry name" value="ETHRSPELEMNT"/>
</dbReference>
<evidence type="ECO:0000313" key="9">
    <source>
        <dbReference type="RefSeq" id="XP_027102415.2"/>
    </source>
</evidence>
<evidence type="ECO:0000256" key="4">
    <source>
        <dbReference type="ARBA" id="ARBA00023163"/>
    </source>
</evidence>
<dbReference type="OrthoDB" id="552345at2759"/>
<reference evidence="8" key="1">
    <citation type="journal article" date="2025" name="Foods">
        <title>Unveiling the Microbial Signatures of Arabica Coffee Cherries: Insights into Ripeness Specific Diversity, Functional Traits, and Implications for Quality and Safety.</title>
        <authorList>
            <consortium name="RefSeq"/>
            <person name="Tenea G.N."/>
            <person name="Cifuentes V."/>
            <person name="Reyes P."/>
            <person name="Cevallos-Vallejos M."/>
        </authorList>
    </citation>
    <scope>NUCLEOTIDE SEQUENCE [LARGE SCALE GENOMIC DNA]</scope>
</reference>
<feature type="compositionally biased region" description="Basic residues" evidence="6">
    <location>
        <begin position="185"/>
        <end position="195"/>
    </location>
</feature>
<evidence type="ECO:0000256" key="3">
    <source>
        <dbReference type="ARBA" id="ARBA00023125"/>
    </source>
</evidence>
<dbReference type="PROSITE" id="PS51032">
    <property type="entry name" value="AP2_ERF"/>
    <property type="match status" value="1"/>
</dbReference>
<dbReference type="AlphaFoldDB" id="A0A6P6VIX2"/>
<dbReference type="GO" id="GO:0006952">
    <property type="term" value="P:defense response"/>
    <property type="evidence" value="ECO:0007669"/>
    <property type="project" value="UniProtKB-KW"/>
</dbReference>
<evidence type="ECO:0000256" key="6">
    <source>
        <dbReference type="SAM" id="MobiDB-lite"/>
    </source>
</evidence>
<dbReference type="GO" id="GO:0009873">
    <property type="term" value="P:ethylene-activated signaling pathway"/>
    <property type="evidence" value="ECO:0007669"/>
    <property type="project" value="InterPro"/>
</dbReference>
<dbReference type="Pfam" id="PF00847">
    <property type="entry name" value="AP2"/>
    <property type="match status" value="1"/>
</dbReference>
<evidence type="ECO:0000256" key="1">
    <source>
        <dbReference type="ARBA" id="ARBA00004123"/>
    </source>
</evidence>
<keyword evidence="5" id="KW-0539">Nucleus</keyword>
<dbReference type="CDD" id="cd00018">
    <property type="entry name" value="AP2"/>
    <property type="match status" value="1"/>
</dbReference>
<dbReference type="SMART" id="SM00380">
    <property type="entry name" value="AP2"/>
    <property type="match status" value="1"/>
</dbReference>
<keyword evidence="4" id="KW-0804">Transcription</keyword>
<sequence length="195" mass="21606">MSNTDLALLDSIHQQLLNDSLFSDIFPSFSHDATIDDFKSNTSFNNCPLAESCGQTLPNMDNSHRTTTDGLVNIDEQEEDRNGSAAARGKNASAEWTRYRGVRRRPWGKFAAEIRDPRKKGSRIWLGTYGTPEEAAMAYDRAAFEIRGARAVLNFPHLIGSNMCSTPQTVSPKRRSPEPSTSSSPKKRKLANASI</sequence>
<feature type="domain" description="AP2/ERF" evidence="7">
    <location>
        <begin position="98"/>
        <end position="156"/>
    </location>
</feature>
<organism evidence="8 9">
    <name type="scientific">Coffea arabica</name>
    <name type="common">Arabian coffee</name>
    <dbReference type="NCBI Taxonomy" id="13443"/>
    <lineage>
        <taxon>Eukaryota</taxon>
        <taxon>Viridiplantae</taxon>
        <taxon>Streptophyta</taxon>
        <taxon>Embryophyta</taxon>
        <taxon>Tracheophyta</taxon>
        <taxon>Spermatophyta</taxon>
        <taxon>Magnoliopsida</taxon>
        <taxon>eudicotyledons</taxon>
        <taxon>Gunneridae</taxon>
        <taxon>Pentapetalae</taxon>
        <taxon>asterids</taxon>
        <taxon>lamiids</taxon>
        <taxon>Gentianales</taxon>
        <taxon>Rubiaceae</taxon>
        <taxon>Ixoroideae</taxon>
        <taxon>Gardenieae complex</taxon>
        <taxon>Bertiereae - Coffeeae clade</taxon>
        <taxon>Coffeeae</taxon>
        <taxon>Coffea</taxon>
    </lineage>
</organism>
<dbReference type="InterPro" id="IPR016177">
    <property type="entry name" value="DNA-bd_dom_sf"/>
</dbReference>
<feature type="region of interest" description="Disordered" evidence="6">
    <location>
        <begin position="163"/>
        <end position="195"/>
    </location>
</feature>
<keyword evidence="8" id="KW-1185">Reference proteome</keyword>
<gene>
    <name evidence="9" type="primary">LOC113723576</name>
</gene>
<dbReference type="Gene3D" id="3.30.730.10">
    <property type="entry name" value="AP2/ERF domain"/>
    <property type="match status" value="1"/>
</dbReference>
<accession>A0A6P6VIX2</accession>
<keyword evidence="3" id="KW-0238">DNA-binding</keyword>
<keyword evidence="2" id="KW-0805">Transcription regulation</keyword>
<name>A0A6P6VIX2_COFAR</name>
<proteinExistence type="predicted"/>